<evidence type="ECO:0000259" key="3">
    <source>
        <dbReference type="PROSITE" id="PS50994"/>
    </source>
</evidence>
<reference evidence="4" key="3">
    <citation type="submission" date="2006-01" db="EMBL/GenBank/DDBJ databases">
        <authorList>
            <person name="Buell R."/>
        </authorList>
    </citation>
    <scope>NUCLEOTIDE SEQUENCE</scope>
</reference>
<keyword evidence="1" id="KW-0378">Hydrolase</keyword>
<dbReference type="Pfam" id="PF25597">
    <property type="entry name" value="SH3_retrovirus"/>
    <property type="match status" value="1"/>
</dbReference>
<proteinExistence type="predicted"/>
<feature type="compositionally biased region" description="Basic and acidic residues" evidence="2">
    <location>
        <begin position="66"/>
        <end position="84"/>
    </location>
</feature>
<dbReference type="Gene3D" id="3.30.420.10">
    <property type="entry name" value="Ribonuclease H-like superfamily/Ribonuclease H"/>
    <property type="match status" value="1"/>
</dbReference>
<dbReference type="PANTHER" id="PTHR11439:SF450">
    <property type="entry name" value="REVERSE TRANSCRIPTASE TY1_COPIA-TYPE DOMAIN-CONTAINING PROTEIN"/>
    <property type="match status" value="1"/>
</dbReference>
<feature type="domain" description="Integrase catalytic" evidence="3">
    <location>
        <begin position="536"/>
        <end position="700"/>
    </location>
</feature>
<dbReference type="InterPro" id="IPR013103">
    <property type="entry name" value="RVT_2"/>
</dbReference>
<dbReference type="Pfam" id="PF22936">
    <property type="entry name" value="Pol_BBD"/>
    <property type="match status" value="1"/>
</dbReference>
<accession>Q2QQL7</accession>
<dbReference type="InterPro" id="IPR057670">
    <property type="entry name" value="SH3_retrovirus"/>
</dbReference>
<dbReference type="InterPro" id="IPR036397">
    <property type="entry name" value="RNaseH_sf"/>
</dbReference>
<feature type="compositionally biased region" description="Low complexity" evidence="2">
    <location>
        <begin position="894"/>
        <end position="914"/>
    </location>
</feature>
<evidence type="ECO:0000256" key="1">
    <source>
        <dbReference type="ARBA" id="ARBA00022750"/>
    </source>
</evidence>
<dbReference type="GO" id="GO:0004190">
    <property type="term" value="F:aspartic-type endopeptidase activity"/>
    <property type="evidence" value="ECO:0007669"/>
    <property type="project" value="UniProtKB-KW"/>
</dbReference>
<feature type="compositionally biased region" description="Gly residues" evidence="2">
    <location>
        <begin position="348"/>
        <end position="385"/>
    </location>
</feature>
<dbReference type="InterPro" id="IPR012337">
    <property type="entry name" value="RNaseH-like_sf"/>
</dbReference>
<dbReference type="GO" id="GO:0015074">
    <property type="term" value="P:DNA integration"/>
    <property type="evidence" value="ECO:0007669"/>
    <property type="project" value="InterPro"/>
</dbReference>
<gene>
    <name evidence="4" type="ordered locus">LOC_Os12g30600</name>
</gene>
<dbReference type="EMBL" id="DP000011">
    <property type="protein sequence ID" value="ABA98286.2"/>
    <property type="molecule type" value="Genomic_DNA"/>
</dbReference>
<dbReference type="SUPFAM" id="SSF56672">
    <property type="entry name" value="DNA/RNA polymerases"/>
    <property type="match status" value="1"/>
</dbReference>
<feature type="region of interest" description="Disordered" evidence="2">
    <location>
        <begin position="823"/>
        <end position="940"/>
    </location>
</feature>
<dbReference type="InterPro" id="IPR043502">
    <property type="entry name" value="DNA/RNA_pol_sf"/>
</dbReference>
<dbReference type="GO" id="GO:0003676">
    <property type="term" value="F:nucleic acid binding"/>
    <property type="evidence" value="ECO:0007669"/>
    <property type="project" value="InterPro"/>
</dbReference>
<keyword evidence="1" id="KW-0064">Aspartyl protease</keyword>
<reference evidence="4" key="1">
    <citation type="journal article" date="2005" name="BMC Biol.">
        <title>The sequence of rice chromosomes 11 and 12, rich in disease resistance genes and recent gene duplications.</title>
        <authorList>
            <consortium name="The rice chromosomes 11 and 12 sequencing consortia"/>
        </authorList>
    </citation>
    <scope>NUCLEOTIDE SEQUENCE [LARGE SCALE GENOMIC DNA]</scope>
</reference>
<reference evidence="4" key="2">
    <citation type="submission" date="2005-04" db="EMBL/GenBank/DDBJ databases">
        <authorList>
            <person name="Buell C.R."/>
            <person name="Wing R.A."/>
            <person name="McCombie W.A."/>
            <person name="Ouyang S."/>
        </authorList>
    </citation>
    <scope>NUCLEOTIDE SEQUENCE</scope>
</reference>
<evidence type="ECO:0000256" key="2">
    <source>
        <dbReference type="SAM" id="MobiDB-lite"/>
    </source>
</evidence>
<dbReference type="CDD" id="cd09272">
    <property type="entry name" value="RNase_HI_RT_Ty1"/>
    <property type="match status" value="1"/>
</dbReference>
<organism evidence="4">
    <name type="scientific">Oryza sativa subsp. japonica</name>
    <name type="common">Rice</name>
    <dbReference type="NCBI Taxonomy" id="39947"/>
    <lineage>
        <taxon>Eukaryota</taxon>
        <taxon>Viridiplantae</taxon>
        <taxon>Streptophyta</taxon>
        <taxon>Embryophyta</taxon>
        <taxon>Tracheophyta</taxon>
        <taxon>Spermatophyta</taxon>
        <taxon>Magnoliopsida</taxon>
        <taxon>Liliopsida</taxon>
        <taxon>Poales</taxon>
        <taxon>Poaceae</taxon>
        <taxon>BOP clade</taxon>
        <taxon>Oryzoideae</taxon>
        <taxon>Oryzeae</taxon>
        <taxon>Oryzinae</taxon>
        <taxon>Oryza</taxon>
        <taxon>Oryza sativa</taxon>
    </lineage>
</organism>
<feature type="region of interest" description="Disordered" evidence="2">
    <location>
        <begin position="346"/>
        <end position="387"/>
    </location>
</feature>
<dbReference type="InterPro" id="IPR001584">
    <property type="entry name" value="Integrase_cat-core"/>
</dbReference>
<feature type="region of interest" description="Disordered" evidence="2">
    <location>
        <begin position="56"/>
        <end position="88"/>
    </location>
</feature>
<name>Q2QQL7_ORYSJ</name>
<dbReference type="Pfam" id="PF07727">
    <property type="entry name" value="RVT_2"/>
    <property type="match status" value="1"/>
</dbReference>
<keyword evidence="1" id="KW-0645">Protease</keyword>
<dbReference type="PROSITE" id="PS50994">
    <property type="entry name" value="INTEGRASE"/>
    <property type="match status" value="1"/>
</dbReference>
<evidence type="ECO:0000313" key="4">
    <source>
        <dbReference type="EMBL" id="ABA98286.2"/>
    </source>
</evidence>
<dbReference type="PANTHER" id="PTHR11439">
    <property type="entry name" value="GAG-POL-RELATED RETROTRANSPOSON"/>
    <property type="match status" value="1"/>
</dbReference>
<dbReference type="InterPro" id="IPR054722">
    <property type="entry name" value="PolX-like_BBD"/>
</dbReference>
<dbReference type="SUPFAM" id="SSF53098">
    <property type="entry name" value="Ribonuclease H-like"/>
    <property type="match status" value="1"/>
</dbReference>
<sequence>MGGGGYVQMVAPSGLRLGDRKGNNGVGTVAIDGSAELIPTSMHTLDEWKARCHHEGVEFDPTSGDSKLRRGAGKDEKEETCDGGKRRKSPIDMWGQQLFFYYCNNISLEGKLSKGESSNCHERDANMSVDQFPKRSILMASSSSMAATNPFQGHPISEKLGKANHALWKVQVSAAVRGARLQGHLTGATKRPPAEIAVTKDGATKKEPNLAHEDWEATDQQVLGYLLSSLTREMYSTHTRARAINTRFALTNTKKGNMSTPEYFAKMKSLGDEMATAGGRPIDEEELIQYIITGLGEGYSEVVSAVCARVEPISVSDLYSQVLNFEARQAIYRGAQEVTVNVANRGGFSHGGRGNSNGGQGGSRGGGGGHGRRNGGGVRGRGRTPGGVDKRPICQVCFKRGHTAADCWYRYDEDYVPDAKHVAAAAVNSYGVDTNWYIDTGATDHVTGELDKLTMKEKYNGGEQIHTASGAGMDISHIGHAIVHNPNSRNIHLRNVLYVPQAKKNLVSVHRLVNDNSAFLELHRDYFFLKDQITRKTLLKGRSWRRLYPLPHSSLKQAYSAIKLSLDRWHHRLGHPSITTHKSQVFDKFQEFQVMVERQFDRKILAMQTDWGGEYQSLNSFFSKIGIVHHVSCPHTHQQNGSAERKHRHIVEIGLSLLSHASMPLKFWDEAFQAATYLINRVPSRVIHNISPLEKLFKQKPDYSSLRIFGCACWPNLRPYNNHKLQFRSKRCVFLGFSTMHKGFKCLEVSTGRIYISRDVVFDENIFPFTELHANAGARLRSEIDILTPELLGPIRSVGNEQCMHPVTNPLSADVSAALSNRANEPHRDGAVHPADAEDSPATPPLDASSGPEPDRVVHHSPAAMSSGHHPGPTPGSVPRGAASSLAEDTAEDSVSQAVQEQESQVVQEQEQSSPAFRGTGRTAHQVAKWSSQRKGEPTNDLEALKDKNWKLAMDSEYDALVKNKTWHLVPPQRGRNIIGCKWVYKIKRKADGTLDRYKARLVAKGFKQRYGIDYEDTFSPVVKAATIRIILSLAVSKGWSLRQLDVQNAFLHGYLEEEVYMLQPPGFEDPTKPHHVCKLDKALYGLKQAPRAWFSRLSKKLMDLGFKGSKADTSLFFLNKGDITMFVLVYVDDIIVASSSERATAALLQDLKGEFALKDLGELHYFLGIEVSKVQNGIVLNQDKYANDLLKKVGMIDCKPANTPLSVSEKLSLHEGSLLGPEDASHYRSVVGALQYLTLTRPDIAFSVNKVCQFLHAPTTVHWIAVKRILRYLKQCTRLGLEIHKSGSTLVSGFSDADWAGCLDDRRSTGGFAIFLGSNLVSWNARKQATVSRSSIESEYKAIANATAEIMWVQTLLAELEIKSPKAAKIWCDNLGAKYLSANPVFHARTKHIEVDYHFVREREGLGTMLNKTHFCWRWDASGPYSSRSAYKRFFIGRAKFEGDRQMWKTFAPLRCKYNTLHKKERNSRVFNREIKN</sequence>
<protein>
    <submittedName>
        <fullName evidence="4">Retrotransposon protein, putative, Ty1-copia subclass</fullName>
    </submittedName>
</protein>